<dbReference type="EMBL" id="WKRD01000003">
    <property type="protein sequence ID" value="MSC56888.1"/>
    <property type="molecule type" value="Genomic_DNA"/>
</dbReference>
<evidence type="ECO:0000313" key="2">
    <source>
        <dbReference type="EMBL" id="CUQ87236.1"/>
    </source>
</evidence>
<evidence type="ECO:0000313" key="5">
    <source>
        <dbReference type="Proteomes" id="UP000095621"/>
    </source>
</evidence>
<dbReference type="Proteomes" id="UP000481964">
    <property type="component" value="Unassembled WGS sequence"/>
</dbReference>
<dbReference type="EMBL" id="QSHM01000001">
    <property type="protein sequence ID" value="RHC15323.1"/>
    <property type="molecule type" value="Genomic_DNA"/>
</dbReference>
<dbReference type="AlphaFoldDB" id="A0A174YJ51"/>
<dbReference type="Proteomes" id="UP000095780">
    <property type="component" value="Unassembled WGS sequence"/>
</dbReference>
<reference evidence="5 6" key="1">
    <citation type="submission" date="2015-09" db="EMBL/GenBank/DDBJ databases">
        <authorList>
            <consortium name="Pathogen Informatics"/>
        </authorList>
    </citation>
    <scope>NUCLEOTIDE SEQUENCE [LARGE SCALE GENOMIC DNA]</scope>
    <source>
        <strain evidence="1 5">2789STDY5834875</strain>
        <strain evidence="2 6">2789STDY5834878</strain>
    </source>
</reference>
<evidence type="ECO:0000313" key="6">
    <source>
        <dbReference type="Proteomes" id="UP000095780"/>
    </source>
</evidence>
<evidence type="ECO:0000313" key="1">
    <source>
        <dbReference type="EMBL" id="CUQ75145.1"/>
    </source>
</evidence>
<protein>
    <submittedName>
        <fullName evidence="1">Uncharacterized protein</fullName>
    </submittedName>
</protein>
<dbReference type="RefSeq" id="WP_022098117.1">
    <property type="nucleotide sequence ID" value="NZ_CABIXW010000005.1"/>
</dbReference>
<accession>A0A174YJ51</accession>
<dbReference type="EMBL" id="CZBV01000005">
    <property type="protein sequence ID" value="CUQ87236.1"/>
    <property type="molecule type" value="Genomic_DNA"/>
</dbReference>
<dbReference type="Proteomes" id="UP000095621">
    <property type="component" value="Unassembled WGS sequence"/>
</dbReference>
<dbReference type="EMBL" id="CZBU01000001">
    <property type="protein sequence ID" value="CUQ75145.1"/>
    <property type="molecule type" value="Genomic_DNA"/>
</dbReference>
<name>A0A174YJ51_9FIRM</name>
<proteinExistence type="predicted"/>
<evidence type="ECO:0000313" key="8">
    <source>
        <dbReference type="Proteomes" id="UP000481964"/>
    </source>
</evidence>
<sequence length="70" mass="8386">MGKYDDIINMKWPVPSKRPRMDMESRAKIFLPFSALKGLGNAIDEQNKTKDNMREYEYFDEENKGEEFYE</sequence>
<evidence type="ECO:0000313" key="3">
    <source>
        <dbReference type="EMBL" id="MSC56888.1"/>
    </source>
</evidence>
<organism evidence="1 5">
    <name type="scientific">Lachnospira eligens</name>
    <dbReference type="NCBI Taxonomy" id="39485"/>
    <lineage>
        <taxon>Bacteria</taxon>
        <taxon>Bacillati</taxon>
        <taxon>Bacillota</taxon>
        <taxon>Clostridia</taxon>
        <taxon>Lachnospirales</taxon>
        <taxon>Lachnospiraceae</taxon>
        <taxon>Lachnospira</taxon>
    </lineage>
</organism>
<evidence type="ECO:0000313" key="4">
    <source>
        <dbReference type="EMBL" id="RHC15323.1"/>
    </source>
</evidence>
<reference evidence="4 7" key="2">
    <citation type="submission" date="2018-08" db="EMBL/GenBank/DDBJ databases">
        <title>A genome reference for cultivated species of the human gut microbiota.</title>
        <authorList>
            <person name="Zou Y."/>
            <person name="Xue W."/>
            <person name="Luo G."/>
        </authorList>
    </citation>
    <scope>NUCLEOTIDE SEQUENCE [LARGE SCALE GENOMIC DNA]</scope>
    <source>
        <strain evidence="4 7">AM37-3BH</strain>
    </source>
</reference>
<gene>
    <name evidence="4" type="ORF">DW858_00345</name>
    <name evidence="1" type="ORF">ERS852490_00346</name>
    <name evidence="2" type="ORF">ERS852492_01990</name>
    <name evidence="3" type="ORF">GKE48_05385</name>
</gene>
<reference evidence="3 8" key="3">
    <citation type="journal article" date="2019" name="Nat. Med.">
        <title>A library of human gut bacterial isolates paired with longitudinal multiomics data enables mechanistic microbiome research.</title>
        <authorList>
            <person name="Poyet M."/>
            <person name="Groussin M."/>
            <person name="Gibbons S.M."/>
            <person name="Avila-Pacheco J."/>
            <person name="Jiang X."/>
            <person name="Kearney S.M."/>
            <person name="Perrotta A.R."/>
            <person name="Berdy B."/>
            <person name="Zhao S."/>
            <person name="Lieberman T.D."/>
            <person name="Swanson P.K."/>
            <person name="Smith M."/>
            <person name="Roesemann S."/>
            <person name="Alexander J.E."/>
            <person name="Rich S.A."/>
            <person name="Livny J."/>
            <person name="Vlamakis H."/>
            <person name="Clish C."/>
            <person name="Bullock K."/>
            <person name="Deik A."/>
            <person name="Scott J."/>
            <person name="Pierce K.A."/>
            <person name="Xavier R.J."/>
            <person name="Alm E.J."/>
        </authorList>
    </citation>
    <scope>NUCLEOTIDE SEQUENCE [LARGE SCALE GENOMIC DNA]</scope>
    <source>
        <strain evidence="3 8">BIOML-A1</strain>
    </source>
</reference>
<dbReference type="Proteomes" id="UP000285844">
    <property type="component" value="Unassembled WGS sequence"/>
</dbReference>
<evidence type="ECO:0000313" key="7">
    <source>
        <dbReference type="Proteomes" id="UP000285844"/>
    </source>
</evidence>
<dbReference type="OrthoDB" id="361760at2"/>